<dbReference type="GO" id="GO:0051539">
    <property type="term" value="F:4 iron, 4 sulfur cluster binding"/>
    <property type="evidence" value="ECO:0007669"/>
    <property type="project" value="UniProtKB-KW"/>
</dbReference>
<dbReference type="PANTHER" id="PTHR43687:SF6">
    <property type="entry name" value="L-ASPARTATE SEMIALDEHYDE SULFURTRANSFERASE IRON-SULFUR SUBUNIT"/>
    <property type="match status" value="1"/>
</dbReference>
<evidence type="ECO:0000256" key="2">
    <source>
        <dbReference type="ARBA" id="ARBA00022485"/>
    </source>
</evidence>
<dbReference type="InterPro" id="IPR017896">
    <property type="entry name" value="4Fe4S_Fe-S-bd"/>
</dbReference>
<proteinExistence type="predicted"/>
<organism evidence="9 10">
    <name type="scientific">Desulforhopalus singaporensis</name>
    <dbReference type="NCBI Taxonomy" id="91360"/>
    <lineage>
        <taxon>Bacteria</taxon>
        <taxon>Pseudomonadati</taxon>
        <taxon>Thermodesulfobacteriota</taxon>
        <taxon>Desulfobulbia</taxon>
        <taxon>Desulfobulbales</taxon>
        <taxon>Desulfocapsaceae</taxon>
        <taxon>Desulforhopalus</taxon>
    </lineage>
</organism>
<dbReference type="InterPro" id="IPR029039">
    <property type="entry name" value="Flavoprotein-like_sf"/>
</dbReference>
<dbReference type="AlphaFoldDB" id="A0A1H0TYV4"/>
<keyword evidence="10" id="KW-1185">Reference proteome</keyword>
<dbReference type="SUPFAM" id="SSF52218">
    <property type="entry name" value="Flavoproteins"/>
    <property type="match status" value="1"/>
</dbReference>
<feature type="domain" description="4Fe-4S ferredoxin-type" evidence="8">
    <location>
        <begin position="183"/>
        <end position="210"/>
    </location>
</feature>
<protein>
    <submittedName>
        <fullName evidence="9">4Fe-4S dicluster domain-containing protein</fullName>
    </submittedName>
</protein>
<dbReference type="RefSeq" id="WP_092224790.1">
    <property type="nucleotide sequence ID" value="NZ_FNJI01000027.1"/>
</dbReference>
<keyword evidence="2" id="KW-0004">4Fe-4S</keyword>
<dbReference type="Proteomes" id="UP000199073">
    <property type="component" value="Unassembled WGS sequence"/>
</dbReference>
<evidence type="ECO:0000313" key="10">
    <source>
        <dbReference type="Proteomes" id="UP000199073"/>
    </source>
</evidence>
<keyword evidence="6" id="KW-0408">Iron</keyword>
<dbReference type="Pfam" id="PF12838">
    <property type="entry name" value="Fer4_7"/>
    <property type="match status" value="1"/>
</dbReference>
<dbReference type="SUPFAM" id="SSF54862">
    <property type="entry name" value="4Fe-4S ferredoxins"/>
    <property type="match status" value="1"/>
</dbReference>
<dbReference type="Gene3D" id="3.40.50.360">
    <property type="match status" value="1"/>
</dbReference>
<dbReference type="InterPro" id="IPR050572">
    <property type="entry name" value="Fe-S_Ferredoxin"/>
</dbReference>
<dbReference type="EMBL" id="FNJI01000027">
    <property type="protein sequence ID" value="SDP58868.1"/>
    <property type="molecule type" value="Genomic_DNA"/>
</dbReference>
<dbReference type="STRING" id="91360.SAMN05660330_03291"/>
<accession>A0A1H0TYV4</accession>
<evidence type="ECO:0000256" key="5">
    <source>
        <dbReference type="ARBA" id="ARBA00022982"/>
    </source>
</evidence>
<reference evidence="9 10" key="1">
    <citation type="submission" date="2016-10" db="EMBL/GenBank/DDBJ databases">
        <authorList>
            <person name="de Groot N.N."/>
        </authorList>
    </citation>
    <scope>NUCLEOTIDE SEQUENCE [LARGE SCALE GENOMIC DNA]</scope>
    <source>
        <strain evidence="9 10">DSM 12130</strain>
    </source>
</reference>
<evidence type="ECO:0000256" key="4">
    <source>
        <dbReference type="ARBA" id="ARBA00022737"/>
    </source>
</evidence>
<evidence type="ECO:0000259" key="8">
    <source>
        <dbReference type="PROSITE" id="PS51379"/>
    </source>
</evidence>
<evidence type="ECO:0000256" key="3">
    <source>
        <dbReference type="ARBA" id="ARBA00022723"/>
    </source>
</evidence>
<dbReference type="OrthoDB" id="9798098at2"/>
<keyword evidence="4" id="KW-0677">Repeat</keyword>
<name>A0A1H0TYV4_9BACT</name>
<keyword evidence="3" id="KW-0479">Metal-binding</keyword>
<evidence type="ECO:0000313" key="9">
    <source>
        <dbReference type="EMBL" id="SDP58868.1"/>
    </source>
</evidence>
<dbReference type="Gene3D" id="3.30.70.20">
    <property type="match status" value="1"/>
</dbReference>
<evidence type="ECO:0000256" key="6">
    <source>
        <dbReference type="ARBA" id="ARBA00023004"/>
    </source>
</evidence>
<dbReference type="GO" id="GO:0046872">
    <property type="term" value="F:metal ion binding"/>
    <property type="evidence" value="ECO:0007669"/>
    <property type="project" value="UniProtKB-KW"/>
</dbReference>
<feature type="domain" description="4Fe-4S ferredoxin-type" evidence="8">
    <location>
        <begin position="211"/>
        <end position="240"/>
    </location>
</feature>
<keyword evidence="1" id="KW-0813">Transport</keyword>
<gene>
    <name evidence="9" type="ORF">SAMN05660330_03291</name>
</gene>
<keyword evidence="7" id="KW-0411">Iron-sulfur</keyword>
<dbReference type="PROSITE" id="PS51379">
    <property type="entry name" value="4FE4S_FER_2"/>
    <property type="match status" value="2"/>
</dbReference>
<keyword evidence="5" id="KW-0249">Electron transport</keyword>
<dbReference type="PANTHER" id="PTHR43687">
    <property type="entry name" value="ADENYLYLSULFATE REDUCTASE, BETA SUBUNIT"/>
    <property type="match status" value="1"/>
</dbReference>
<sequence>MKISRIRPVYFSPTSTSRKIVEAIAEGFSSIKTADPVDLTYPGVSAVSEVGGDELAIIAVPVYAGRVAPLAAERLRTIRGGLGPAVVVVLYGNRDYEDALIELRDIANGLSFVTIAGGAFIGEHSFSSQTVPLAPGRPDENDLAVAKDFGSRVDALLDVGIGNGLLEVPGNVPYKKRMGKIPATPQFNGQMCSECGFCVDLCPAGAILFDGQVSVDEEACIFCCSCVKNCPEGAVAVTAPLVRKKIAWLYENCAARKEPELFY</sequence>
<evidence type="ECO:0000256" key="7">
    <source>
        <dbReference type="ARBA" id="ARBA00023014"/>
    </source>
</evidence>
<evidence type="ECO:0000256" key="1">
    <source>
        <dbReference type="ARBA" id="ARBA00022448"/>
    </source>
</evidence>